<proteinExistence type="predicted"/>
<feature type="chain" id="PRO_5042189781" description="EGF-like domain-containing protein" evidence="1">
    <location>
        <begin position="21"/>
        <end position="1185"/>
    </location>
</feature>
<feature type="domain" description="EGF-like" evidence="2">
    <location>
        <begin position="415"/>
        <end position="453"/>
    </location>
</feature>
<dbReference type="InterPro" id="IPR000742">
    <property type="entry name" value="EGF"/>
</dbReference>
<accession>A0AAD3CWM9</accession>
<reference evidence="3 4" key="1">
    <citation type="journal article" date="2021" name="Sci. Rep.">
        <title>The genome of the diatom Chaetoceros tenuissimus carries an ancient integrated fragment of an extant virus.</title>
        <authorList>
            <person name="Hongo Y."/>
            <person name="Kimura K."/>
            <person name="Takaki Y."/>
            <person name="Yoshida Y."/>
            <person name="Baba S."/>
            <person name="Kobayashi G."/>
            <person name="Nagasaki K."/>
            <person name="Hano T."/>
            <person name="Tomaru Y."/>
        </authorList>
    </citation>
    <scope>NUCLEOTIDE SEQUENCE [LARGE SCALE GENOMIC DNA]</scope>
    <source>
        <strain evidence="3 4">NIES-3715</strain>
    </source>
</reference>
<dbReference type="Gene3D" id="2.10.220.10">
    <property type="entry name" value="Hormone Receptor, Insulin-like Growth Factor Receptor 1, Chain A, domain 2"/>
    <property type="match status" value="1"/>
</dbReference>
<gene>
    <name evidence="3" type="ORF">CTEN210_09720</name>
</gene>
<dbReference type="AlphaFoldDB" id="A0AAD3CWM9"/>
<evidence type="ECO:0000256" key="1">
    <source>
        <dbReference type="SAM" id="SignalP"/>
    </source>
</evidence>
<name>A0AAD3CWM9_9STRA</name>
<dbReference type="Proteomes" id="UP001054902">
    <property type="component" value="Unassembled WGS sequence"/>
</dbReference>
<sequence length="1185" mass="129956">MIYSLLLLPFLTSIFKGVAGIHDGRLCCRYKDRSFKPTALTYIKDYNALLAFDRNGYSQFLNMTDSLCGREAPVVDIVRYLYKENERPWGPIIFEGATTKQNKHIAYVLEGGRLNVGPARIHFFDLDKWDIFRSIDLPEIPIESETKSATGALAWIPDGTADGRFLVGSHIDATIYIYKISSDEENTTANLMGTFKLQGVDAIDLSGLHYDIEQRRLFSMFREDSWTYHTHYTYLNGTVGHKMGEREALAFRPGGSPPYKHEGIAAAKTTWSSSHYDIWIADQHRYIYEIHWREGSGRLDKCPWVDRRVIGCCYTNKPCQNVQTAECWLSGGYYVGKNCEVDTCANTAFGSFPTGCPGIEYFETVGGECPECSLTRKGGINGCFQCELQNGAGSQLDCTNCYDGYFLNTQATCTACEAAVPMCANCTSTDGSSVTCNKCNEVSILDEDLNQCVACDDATRGTPDCDTCHFEGESSITCDGCRDGFYLQNLDKTCHDCTDRVLNCALCSEQGVSVQCHHCEVGFFLHENECKLECPLGTYGTRINYGQGDKMEPIHICKTCEHNNFNVACSNSRRPVSSKSCEELQWPSTTHGTLDNVCSGALFNDRCYTGTLEQAKKLCNAAGARVCSRWELSQGEGIGTDCGDDNRVWSSSQNDGCNSRNAITFSSAADNGYESLCSPVREIHNITCCADGEYEPPSESDVEFPVSTKVSDLGDGFASCWLLGWDTTIGEGSSVCGATLIDGVCHSQKTFAEAQEICASVNAFVCDYHKLLGNVYEVETCKFEDDRIWTNSTESCKDGEKVVGFPRFQGQPPECRDESDESLSVGCCSYTNKGAKYLYDLGGGCLSGIVICFAGFCGCATDTFTGAGSCHYAKTYEEAEVICDEKGRYVCTLDQVEAQQQGETSCLGSQSPVWTSTDAECADGEHVTRAGNDQFLISYPPTCTSDTEQANVYCCEKEVDLCENVECEVQTNDCRSPNVCVEGQCVSEVLPNGTLCQDEAGICVDGTCDTTVSGDLCANVECFAKSTCHAVGDCSGGFCSNPVLDKGTSCTDKDGLPGECNAKGRCKTTPMPTSSPSFGPTACADCPYEFKIKKDDETVIWKTCNYAQNNLDRCNLNGVSEMCPLTCNACDVCTDSNSRFRVNIGGVQYKRKCKWTRRDEALIVERCKIEGMRATCRETCGQCSL</sequence>
<feature type="domain" description="EGF-like" evidence="2">
    <location>
        <begin position="496"/>
        <end position="531"/>
    </location>
</feature>
<dbReference type="SMART" id="SM00181">
    <property type="entry name" value="EGF"/>
    <property type="match status" value="4"/>
</dbReference>
<protein>
    <recommendedName>
        <fullName evidence="2">EGF-like domain-containing protein</fullName>
    </recommendedName>
</protein>
<keyword evidence="4" id="KW-1185">Reference proteome</keyword>
<comment type="caution">
    <text evidence="3">The sequence shown here is derived from an EMBL/GenBank/DDBJ whole genome shotgun (WGS) entry which is preliminary data.</text>
</comment>
<dbReference type="EMBL" id="BLLK01000046">
    <property type="protein sequence ID" value="GFH53244.1"/>
    <property type="molecule type" value="Genomic_DNA"/>
</dbReference>
<feature type="domain" description="EGF-like" evidence="2">
    <location>
        <begin position="371"/>
        <end position="414"/>
    </location>
</feature>
<dbReference type="SUPFAM" id="SSF69322">
    <property type="entry name" value="Tricorn protease domain 2"/>
    <property type="match status" value="1"/>
</dbReference>
<dbReference type="InterPro" id="IPR006212">
    <property type="entry name" value="Furin_repeat"/>
</dbReference>
<dbReference type="SMART" id="SM00261">
    <property type="entry name" value="FU"/>
    <property type="match status" value="2"/>
</dbReference>
<dbReference type="SUPFAM" id="SSF57184">
    <property type="entry name" value="Growth factor receptor domain"/>
    <property type="match status" value="1"/>
</dbReference>
<organism evidence="3 4">
    <name type="scientific">Chaetoceros tenuissimus</name>
    <dbReference type="NCBI Taxonomy" id="426638"/>
    <lineage>
        <taxon>Eukaryota</taxon>
        <taxon>Sar</taxon>
        <taxon>Stramenopiles</taxon>
        <taxon>Ochrophyta</taxon>
        <taxon>Bacillariophyta</taxon>
        <taxon>Coscinodiscophyceae</taxon>
        <taxon>Chaetocerotophycidae</taxon>
        <taxon>Chaetocerotales</taxon>
        <taxon>Chaetocerotaceae</taxon>
        <taxon>Chaetoceros</taxon>
    </lineage>
</organism>
<feature type="signal peptide" evidence="1">
    <location>
        <begin position="1"/>
        <end position="20"/>
    </location>
</feature>
<evidence type="ECO:0000313" key="4">
    <source>
        <dbReference type="Proteomes" id="UP001054902"/>
    </source>
</evidence>
<feature type="domain" description="EGF-like" evidence="2">
    <location>
        <begin position="454"/>
        <end position="495"/>
    </location>
</feature>
<evidence type="ECO:0000313" key="3">
    <source>
        <dbReference type="EMBL" id="GFH53244.1"/>
    </source>
</evidence>
<evidence type="ECO:0000259" key="2">
    <source>
        <dbReference type="SMART" id="SM00181"/>
    </source>
</evidence>
<dbReference type="InterPro" id="IPR009030">
    <property type="entry name" value="Growth_fac_rcpt_cys_sf"/>
</dbReference>
<keyword evidence="1" id="KW-0732">Signal</keyword>